<feature type="region of interest" description="Disordered" evidence="1">
    <location>
        <begin position="1"/>
        <end position="46"/>
    </location>
</feature>
<gene>
    <name evidence="2" type="ORF">CTheo_8567</name>
</gene>
<evidence type="ECO:0000256" key="1">
    <source>
        <dbReference type="SAM" id="MobiDB-lite"/>
    </source>
</evidence>
<feature type="compositionally biased region" description="Polar residues" evidence="1">
    <location>
        <begin position="97"/>
        <end position="109"/>
    </location>
</feature>
<feature type="region of interest" description="Disordered" evidence="1">
    <location>
        <begin position="75"/>
        <end position="159"/>
    </location>
</feature>
<protein>
    <submittedName>
        <fullName evidence="2">SWI/SNF complex protein</fullName>
    </submittedName>
</protein>
<evidence type="ECO:0000313" key="3">
    <source>
        <dbReference type="Proteomes" id="UP000383932"/>
    </source>
</evidence>
<name>A0A5N5Q879_9AGAM</name>
<feature type="compositionally biased region" description="Polar residues" evidence="1">
    <location>
        <begin position="29"/>
        <end position="43"/>
    </location>
</feature>
<evidence type="ECO:0000313" key="2">
    <source>
        <dbReference type="EMBL" id="KAB5587990.1"/>
    </source>
</evidence>
<keyword evidence="3" id="KW-1185">Reference proteome</keyword>
<organism evidence="2 3">
    <name type="scientific">Ceratobasidium theobromae</name>
    <dbReference type="NCBI Taxonomy" id="1582974"/>
    <lineage>
        <taxon>Eukaryota</taxon>
        <taxon>Fungi</taxon>
        <taxon>Dikarya</taxon>
        <taxon>Basidiomycota</taxon>
        <taxon>Agaricomycotina</taxon>
        <taxon>Agaricomycetes</taxon>
        <taxon>Cantharellales</taxon>
        <taxon>Ceratobasidiaceae</taxon>
        <taxon>Ceratobasidium</taxon>
    </lineage>
</organism>
<dbReference type="Proteomes" id="UP000383932">
    <property type="component" value="Unassembled WGS sequence"/>
</dbReference>
<dbReference type="EMBL" id="SSOP01000629">
    <property type="protein sequence ID" value="KAB5587990.1"/>
    <property type="molecule type" value="Genomic_DNA"/>
</dbReference>
<reference evidence="2 3" key="1">
    <citation type="journal article" date="2019" name="Fungal Biol. Biotechnol.">
        <title>Draft genome sequence of fastidious pathogen Ceratobasidium theobromae, which causes vascular-streak dieback in Theobroma cacao.</title>
        <authorList>
            <person name="Ali S.S."/>
            <person name="Asman A."/>
            <person name="Shao J."/>
            <person name="Firmansyah A.P."/>
            <person name="Susilo A.W."/>
            <person name="Rosmana A."/>
            <person name="McMahon P."/>
            <person name="Junaid M."/>
            <person name="Guest D."/>
            <person name="Kheng T.Y."/>
            <person name="Meinhardt L.W."/>
            <person name="Bailey B.A."/>
        </authorList>
    </citation>
    <scope>NUCLEOTIDE SEQUENCE [LARGE SCALE GENOMIC DNA]</scope>
    <source>
        <strain evidence="2 3">CT2</strain>
    </source>
</reference>
<sequence length="218" mass="23515">MAVSYSPQVDFDTPGGLQPPDPDSHPAFLTNSSQQISATSPQSLELRKPIYKTTPESTTAPTLTPAQATLLLSKNFDARTSDGRRVQQRSIRGDGANSESTQARQFHSSVHQHKNPELHPSCDTSSGFLSTVPPDNFAHPTANPPAPMRQLDHPQSGQGTSRLLEGIAIHNMGWGLVAKQVGTHIHEQCVRHPLQFPFGGLHSDNATIMLTGCTICPS</sequence>
<proteinExistence type="predicted"/>
<dbReference type="AlphaFoldDB" id="A0A5N5Q879"/>
<feature type="compositionally biased region" description="Basic and acidic residues" evidence="1">
    <location>
        <begin position="76"/>
        <end position="85"/>
    </location>
</feature>
<accession>A0A5N5Q879</accession>
<comment type="caution">
    <text evidence="2">The sequence shown here is derived from an EMBL/GenBank/DDBJ whole genome shotgun (WGS) entry which is preliminary data.</text>
</comment>